<dbReference type="Proteomes" id="UP000472267">
    <property type="component" value="Chromosome 14"/>
</dbReference>
<dbReference type="InterPro" id="IPR002398">
    <property type="entry name" value="Pept_C14"/>
</dbReference>
<dbReference type="GO" id="GO:0006508">
    <property type="term" value="P:proteolysis"/>
    <property type="evidence" value="ECO:0007669"/>
    <property type="project" value="InterPro"/>
</dbReference>
<dbReference type="InterPro" id="IPR011600">
    <property type="entry name" value="Pept_C14_caspase"/>
</dbReference>
<evidence type="ECO:0000313" key="8">
    <source>
        <dbReference type="Ensembl" id="ENSSFAP00005002942.1"/>
    </source>
</evidence>
<name>A0A672FBA7_SALFA</name>
<gene>
    <name evidence="8" type="primary">LOC115400240</name>
</gene>
<dbReference type="InterPro" id="IPR011029">
    <property type="entry name" value="DEATH-like_dom_sf"/>
</dbReference>
<dbReference type="AlphaFoldDB" id="A0A672FBA7"/>
<dbReference type="PROSITE" id="PS50207">
    <property type="entry name" value="CASPASE_P10"/>
    <property type="match status" value="1"/>
</dbReference>
<reference evidence="8" key="1">
    <citation type="submission" date="2019-06" db="EMBL/GenBank/DDBJ databases">
        <authorList>
            <consortium name="Wellcome Sanger Institute Data Sharing"/>
        </authorList>
    </citation>
    <scope>NUCLEOTIDE SEQUENCE [LARGE SCALE GENOMIC DNA]</scope>
</reference>
<dbReference type="Pfam" id="PF00619">
    <property type="entry name" value="CARD"/>
    <property type="match status" value="1"/>
</dbReference>
<evidence type="ECO:0000259" key="6">
    <source>
        <dbReference type="PROSITE" id="PS50208"/>
    </source>
</evidence>
<dbReference type="SMART" id="SM00114">
    <property type="entry name" value="CARD"/>
    <property type="match status" value="1"/>
</dbReference>
<evidence type="ECO:0000259" key="5">
    <source>
        <dbReference type="PROSITE" id="PS50207"/>
    </source>
</evidence>
<dbReference type="InterPro" id="IPR033139">
    <property type="entry name" value="Caspase_cys_AS"/>
</dbReference>
<dbReference type="PANTHER" id="PTHR47901">
    <property type="entry name" value="CASPASE RECRUITMENT DOMAIN-CONTAINING PROTEIN 18"/>
    <property type="match status" value="1"/>
</dbReference>
<evidence type="ECO:0000256" key="2">
    <source>
        <dbReference type="PIRSR" id="PIRSR038001-1"/>
    </source>
</evidence>
<dbReference type="Pfam" id="PF00656">
    <property type="entry name" value="Peptidase_C14"/>
    <property type="match status" value="1"/>
</dbReference>
<feature type="compositionally biased region" description="Low complexity" evidence="4">
    <location>
        <begin position="90"/>
        <end position="108"/>
    </location>
</feature>
<dbReference type="PANTHER" id="PTHR47901:SF3">
    <property type="entry name" value="CASPASE-1"/>
    <property type="match status" value="1"/>
</dbReference>
<dbReference type="PRINTS" id="PR00376">
    <property type="entry name" value="IL1BCENZYME"/>
</dbReference>
<keyword evidence="9" id="KW-1185">Reference proteome</keyword>
<feature type="region of interest" description="Disordered" evidence="4">
    <location>
        <begin position="89"/>
        <end position="115"/>
    </location>
</feature>
<feature type="active site" evidence="2">
    <location>
        <position position="222"/>
    </location>
</feature>
<dbReference type="InterPro" id="IPR001309">
    <property type="entry name" value="Pept_C14_p20"/>
</dbReference>
<dbReference type="SMART" id="SM00115">
    <property type="entry name" value="CASc"/>
    <property type="match status" value="1"/>
</dbReference>
<dbReference type="GO" id="GO:0004197">
    <property type="term" value="F:cysteine-type endopeptidase activity"/>
    <property type="evidence" value="ECO:0007669"/>
    <property type="project" value="InterPro"/>
</dbReference>
<reference evidence="8" key="3">
    <citation type="submission" date="2025-09" db="UniProtKB">
        <authorList>
            <consortium name="Ensembl"/>
        </authorList>
    </citation>
    <scope>IDENTIFICATION</scope>
</reference>
<sequence>MAAKLLLKARSKFVDQVNPELLKQILDKLLEDEVLNDQEKNPIHKLMNSNDADAARSLIDVVRKKGDRASGMMIDHIKNLDGNLYDELFPQSTQGAQGPQGTQGAQAAPAPPSEFSDKLIPTTEAFWRQQQMDDDVYPVFKPAKKQRVALLITNIKFQDERRNRRGADKDERNMEKLLSALGYEVVKYTDLTAKEIDEAIIKFSKHPKLTDTDSVFVVIMSHGKRDFVLGVNYREDVCANEKPDEFPIDNICKHLACRALEDKPKVIIIQACRGEDKGSLPVWDGVNQAAADAFQSDSASPSSGGNLEDDALRFVNQEKDFIFLLSCTPNAKSYRYPGDGSLLIQDIVQVFITHAHEDHIEELFRKVSKQSKKFQSGEQMQIATRDRCSLMKRFYLFPGI</sequence>
<organism evidence="8 9">
    <name type="scientific">Salarias fasciatus</name>
    <name type="common">Jewelled blenny</name>
    <name type="synonym">Blennius fasciatus</name>
    <dbReference type="NCBI Taxonomy" id="181472"/>
    <lineage>
        <taxon>Eukaryota</taxon>
        <taxon>Metazoa</taxon>
        <taxon>Chordata</taxon>
        <taxon>Craniata</taxon>
        <taxon>Vertebrata</taxon>
        <taxon>Euteleostomi</taxon>
        <taxon>Actinopterygii</taxon>
        <taxon>Neopterygii</taxon>
        <taxon>Teleostei</taxon>
        <taxon>Neoteleostei</taxon>
        <taxon>Acanthomorphata</taxon>
        <taxon>Ovalentaria</taxon>
        <taxon>Blenniimorphae</taxon>
        <taxon>Blenniiformes</taxon>
        <taxon>Blennioidei</taxon>
        <taxon>Blenniidae</taxon>
        <taxon>Salariinae</taxon>
        <taxon>Salarias</taxon>
    </lineage>
</organism>
<dbReference type="Gene3D" id="1.10.533.10">
    <property type="entry name" value="Death Domain, Fas"/>
    <property type="match status" value="1"/>
</dbReference>
<dbReference type="PROSITE" id="PS50208">
    <property type="entry name" value="CASPASE_P20"/>
    <property type="match status" value="1"/>
</dbReference>
<accession>A0A672FBA7</accession>
<feature type="domain" description="Caspase family p20" evidence="6">
    <location>
        <begin position="145"/>
        <end position="276"/>
    </location>
</feature>
<dbReference type="PROSITE" id="PS50209">
    <property type="entry name" value="CARD"/>
    <property type="match status" value="1"/>
</dbReference>
<feature type="active site" evidence="2">
    <location>
        <position position="272"/>
    </location>
</feature>
<dbReference type="InterPro" id="IPR015917">
    <property type="entry name" value="Pept_C14A"/>
</dbReference>
<dbReference type="GO" id="GO:0050727">
    <property type="term" value="P:regulation of inflammatory response"/>
    <property type="evidence" value="ECO:0007669"/>
    <property type="project" value="TreeGrafter"/>
</dbReference>
<evidence type="ECO:0000259" key="7">
    <source>
        <dbReference type="PROSITE" id="PS50209"/>
    </source>
</evidence>
<dbReference type="SUPFAM" id="SSF47986">
    <property type="entry name" value="DEATH domain"/>
    <property type="match status" value="1"/>
</dbReference>
<feature type="domain" description="CARD" evidence="7">
    <location>
        <begin position="1"/>
        <end position="92"/>
    </location>
</feature>
<proteinExistence type="inferred from homology"/>
<dbReference type="SUPFAM" id="SSF52129">
    <property type="entry name" value="Caspase-like"/>
    <property type="match status" value="1"/>
</dbReference>
<dbReference type="InterPro" id="IPR029030">
    <property type="entry name" value="Caspase-like_dom_sf"/>
</dbReference>
<dbReference type="GO" id="GO:0072557">
    <property type="term" value="C:IPAF inflammasome complex"/>
    <property type="evidence" value="ECO:0007669"/>
    <property type="project" value="TreeGrafter"/>
</dbReference>
<comment type="similarity">
    <text evidence="1 3">Belongs to the peptidase C14A family.</text>
</comment>
<dbReference type="GO" id="GO:0072559">
    <property type="term" value="C:NLRP3 inflammasome complex"/>
    <property type="evidence" value="ECO:0007669"/>
    <property type="project" value="TreeGrafter"/>
</dbReference>
<feature type="domain" description="Caspase family p10" evidence="5">
    <location>
        <begin position="311"/>
        <end position="398"/>
    </location>
</feature>
<dbReference type="GO" id="GO:0097169">
    <property type="term" value="C:AIM2 inflammasome complex"/>
    <property type="evidence" value="ECO:0007669"/>
    <property type="project" value="TreeGrafter"/>
</dbReference>
<protein>
    <submittedName>
        <fullName evidence="8">Caspase-1-like</fullName>
    </submittedName>
</protein>
<dbReference type="GO" id="GO:0042981">
    <property type="term" value="P:regulation of apoptotic process"/>
    <property type="evidence" value="ECO:0007669"/>
    <property type="project" value="InterPro"/>
</dbReference>
<dbReference type="InterPro" id="IPR001315">
    <property type="entry name" value="CARD"/>
</dbReference>
<dbReference type="Gene3D" id="3.40.50.1460">
    <property type="match status" value="1"/>
</dbReference>
<evidence type="ECO:0000313" key="9">
    <source>
        <dbReference type="Proteomes" id="UP000472267"/>
    </source>
</evidence>
<evidence type="ECO:0000256" key="1">
    <source>
        <dbReference type="ARBA" id="ARBA00010134"/>
    </source>
</evidence>
<reference evidence="8" key="2">
    <citation type="submission" date="2025-08" db="UniProtKB">
        <authorList>
            <consortium name="Ensembl"/>
        </authorList>
    </citation>
    <scope>IDENTIFICATION</scope>
</reference>
<dbReference type="Ensembl" id="ENSSFAT00005003178.1">
    <property type="protein sequence ID" value="ENSSFAP00005002942.1"/>
    <property type="gene ID" value="ENSSFAG00005002051.1"/>
</dbReference>
<evidence type="ECO:0000256" key="3">
    <source>
        <dbReference type="RuleBase" id="RU003971"/>
    </source>
</evidence>
<evidence type="ECO:0000256" key="4">
    <source>
        <dbReference type="SAM" id="MobiDB-lite"/>
    </source>
</evidence>
<dbReference type="InterPro" id="IPR002138">
    <property type="entry name" value="Pept_C14_p10"/>
</dbReference>
<dbReference type="PIRSF" id="PIRSF038001">
    <property type="entry name" value="Caspase_ICE"/>
    <property type="match status" value="1"/>
</dbReference>
<dbReference type="PROSITE" id="PS01122">
    <property type="entry name" value="CASPASE_CYS"/>
    <property type="match status" value="1"/>
</dbReference>